<dbReference type="EMBL" id="FQZT01000004">
    <property type="protein sequence ID" value="SHJ05659.1"/>
    <property type="molecule type" value="Genomic_DNA"/>
</dbReference>
<protein>
    <recommendedName>
        <fullName evidence="1">citrate lyase holo-[acyl-carrier protein] synthase</fullName>
        <ecNumber evidence="1">2.7.7.61</ecNumber>
    </recommendedName>
</protein>
<dbReference type="RefSeq" id="WP_072907263.1">
    <property type="nucleotide sequence ID" value="NZ_FQZT01000004.1"/>
</dbReference>
<comment type="catalytic activity">
    <reaction evidence="4">
        <text>apo-[citrate lyase ACP] + 2'-(5''-triphospho-alpha-D-ribosyl)-3'-dephospho-CoA = holo-[citrate lyase ACP] + diphosphate</text>
        <dbReference type="Rhea" id="RHEA:16333"/>
        <dbReference type="Rhea" id="RHEA-COMP:10157"/>
        <dbReference type="Rhea" id="RHEA-COMP:10158"/>
        <dbReference type="ChEBI" id="CHEBI:29999"/>
        <dbReference type="ChEBI" id="CHEBI:33019"/>
        <dbReference type="ChEBI" id="CHEBI:61378"/>
        <dbReference type="ChEBI" id="CHEBI:82683"/>
        <dbReference type="EC" id="2.7.7.61"/>
    </reaction>
</comment>
<dbReference type="GO" id="GO:0051191">
    <property type="term" value="P:prosthetic group biosynthetic process"/>
    <property type="evidence" value="ECO:0007669"/>
    <property type="project" value="InterPro"/>
</dbReference>
<evidence type="ECO:0000313" key="6">
    <source>
        <dbReference type="Proteomes" id="UP000184171"/>
    </source>
</evidence>
<evidence type="ECO:0000256" key="4">
    <source>
        <dbReference type="ARBA" id="ARBA00048574"/>
    </source>
</evidence>
<dbReference type="OrthoDB" id="3196716at2"/>
<accession>A0A1M6G6V4</accession>
<reference evidence="5 6" key="1">
    <citation type="submission" date="2016-11" db="EMBL/GenBank/DDBJ databases">
        <authorList>
            <person name="Jaros S."/>
            <person name="Januszkiewicz K."/>
            <person name="Wedrychowicz H."/>
        </authorList>
    </citation>
    <scope>NUCLEOTIDE SEQUENCE [LARGE SCALE GENOMIC DNA]</scope>
    <source>
        <strain evidence="5 6">DSM 5091</strain>
    </source>
</reference>
<dbReference type="AlphaFoldDB" id="A0A1M6G6V4"/>
<dbReference type="STRING" id="1122189.SAMN02745165_01433"/>
<keyword evidence="6" id="KW-1185">Reference proteome</keyword>
<gene>
    <name evidence="5" type="ORF">SAMN02745165_01433</name>
</gene>
<proteinExistence type="predicted"/>
<evidence type="ECO:0000256" key="3">
    <source>
        <dbReference type="ARBA" id="ARBA00022695"/>
    </source>
</evidence>
<dbReference type="InterPro" id="IPR005551">
    <property type="entry name" value="CitX"/>
</dbReference>
<evidence type="ECO:0000256" key="2">
    <source>
        <dbReference type="ARBA" id="ARBA00022679"/>
    </source>
</evidence>
<dbReference type="Pfam" id="PF03802">
    <property type="entry name" value="CitX"/>
    <property type="match status" value="1"/>
</dbReference>
<name>A0A1M6G6V4_MALRU</name>
<keyword evidence="2" id="KW-0808">Transferase</keyword>
<keyword evidence="3" id="KW-0548">Nucleotidyltransferase</keyword>
<sequence>MPYEKLRLELLQARQQREERRLQTCQHIDRTLIQLSLNIPGPDKVPPGAERLFGWGLRQVLELLPLVESCSHGHDKLGPWALLGTGQNASQMKRQAVALEKATAAGRLLDIDVYDHRGRQLGRRELGLPARSCLICDCPAVDCMREQRHSEKQLKVKIDELLSTFRS</sequence>
<evidence type="ECO:0000256" key="1">
    <source>
        <dbReference type="ARBA" id="ARBA00012524"/>
    </source>
</evidence>
<dbReference type="GO" id="GO:0050519">
    <property type="term" value="F:holo-citrate lyase synthase activity"/>
    <property type="evidence" value="ECO:0007669"/>
    <property type="project" value="UniProtKB-EC"/>
</dbReference>
<dbReference type="EC" id="2.7.7.61" evidence="1"/>
<evidence type="ECO:0000313" key="5">
    <source>
        <dbReference type="EMBL" id="SHJ05659.1"/>
    </source>
</evidence>
<dbReference type="NCBIfam" id="TIGR03124">
    <property type="entry name" value="citrate_citX"/>
    <property type="match status" value="1"/>
</dbReference>
<dbReference type="Proteomes" id="UP000184171">
    <property type="component" value="Unassembled WGS sequence"/>
</dbReference>
<organism evidence="5 6">
    <name type="scientific">Malonomonas rubra DSM 5091</name>
    <dbReference type="NCBI Taxonomy" id="1122189"/>
    <lineage>
        <taxon>Bacteria</taxon>
        <taxon>Pseudomonadati</taxon>
        <taxon>Thermodesulfobacteriota</taxon>
        <taxon>Desulfuromonadia</taxon>
        <taxon>Desulfuromonadales</taxon>
        <taxon>Geopsychrobacteraceae</taxon>
        <taxon>Malonomonas</taxon>
    </lineage>
</organism>